<evidence type="ECO:0000313" key="5">
    <source>
        <dbReference type="EMBL" id="EHP45769.1"/>
    </source>
</evidence>
<dbReference type="PATRIC" id="fig|742817.3.peg.2934"/>
<evidence type="ECO:0000259" key="4">
    <source>
        <dbReference type="PROSITE" id="PS51379"/>
    </source>
</evidence>
<dbReference type="Pfam" id="PF04432">
    <property type="entry name" value="FrhB_FdhB_C"/>
    <property type="match status" value="1"/>
</dbReference>
<dbReference type="SUPFAM" id="SSF54862">
    <property type="entry name" value="4Fe-4S ferredoxins"/>
    <property type="match status" value="1"/>
</dbReference>
<dbReference type="PANTHER" id="PTHR43193">
    <property type="match status" value="1"/>
</dbReference>
<dbReference type="InterPro" id="IPR017896">
    <property type="entry name" value="4Fe4S_Fe-S-bd"/>
</dbReference>
<organism evidence="5 6">
    <name type="scientific">Odoribacter laneus YIT 12061</name>
    <dbReference type="NCBI Taxonomy" id="742817"/>
    <lineage>
        <taxon>Bacteria</taxon>
        <taxon>Pseudomonadati</taxon>
        <taxon>Bacteroidota</taxon>
        <taxon>Bacteroidia</taxon>
        <taxon>Bacteroidales</taxon>
        <taxon>Odoribacteraceae</taxon>
        <taxon>Odoribacter</taxon>
    </lineage>
</organism>
<dbReference type="Gene3D" id="3.30.70.20">
    <property type="match status" value="1"/>
</dbReference>
<dbReference type="GeneID" id="98070270"/>
<keyword evidence="2" id="KW-0408">Iron</keyword>
<feature type="domain" description="4Fe-4S ferredoxin-type" evidence="4">
    <location>
        <begin position="1"/>
        <end position="30"/>
    </location>
</feature>
<evidence type="ECO:0000256" key="1">
    <source>
        <dbReference type="ARBA" id="ARBA00022723"/>
    </source>
</evidence>
<dbReference type="InterPro" id="IPR017900">
    <property type="entry name" value="4Fe4S_Fe_S_CS"/>
</dbReference>
<dbReference type="STRING" id="742817.HMPREF9449_02741"/>
<dbReference type="RefSeq" id="WP_009137885.1">
    <property type="nucleotide sequence ID" value="NZ_JH594597.1"/>
</dbReference>
<dbReference type="eggNOG" id="COG1143">
    <property type="taxonomic scope" value="Bacteria"/>
</dbReference>
<proteinExistence type="predicted"/>
<dbReference type="InterPro" id="IPR007525">
    <property type="entry name" value="FrhB_FdhB_C"/>
</dbReference>
<reference evidence="5 6" key="1">
    <citation type="submission" date="2012-01" db="EMBL/GenBank/DDBJ databases">
        <title>The Genome Sequence of Odoribacter laneus YIT 12061.</title>
        <authorList>
            <consortium name="The Broad Institute Genome Sequencing Platform"/>
            <person name="Earl A."/>
            <person name="Ward D."/>
            <person name="Feldgarden M."/>
            <person name="Gevers D."/>
            <person name="Morotomi M."/>
            <person name="Young S.K."/>
            <person name="Zeng Q."/>
            <person name="Gargeya S."/>
            <person name="Fitzgerald M."/>
            <person name="Haas B."/>
            <person name="Abouelleil A."/>
            <person name="Alvarado L."/>
            <person name="Arachchi H.M."/>
            <person name="Berlin A."/>
            <person name="Chapman S.B."/>
            <person name="Gearin G."/>
            <person name="Goldberg J."/>
            <person name="Griggs A."/>
            <person name="Gujja S."/>
            <person name="Hansen M."/>
            <person name="Heiman D."/>
            <person name="Howarth C."/>
            <person name="Larimer J."/>
            <person name="Lui A."/>
            <person name="MacDonald P.J.P."/>
            <person name="McCowen C."/>
            <person name="Montmayeur A."/>
            <person name="Murphy C."/>
            <person name="Neiman D."/>
            <person name="Pearson M."/>
            <person name="Priest M."/>
            <person name="Roberts A."/>
            <person name="Saif S."/>
            <person name="Shea T."/>
            <person name="Sisk P."/>
            <person name="Stolte C."/>
            <person name="Sykes S."/>
            <person name="Wortman J."/>
            <person name="Nusbaum C."/>
            <person name="Birren B."/>
        </authorList>
    </citation>
    <scope>NUCLEOTIDE SEQUENCE [LARGE SCALE GENOMIC DNA]</scope>
    <source>
        <strain evidence="5 6">YIT 12061</strain>
    </source>
</reference>
<dbReference type="Proteomes" id="UP000004892">
    <property type="component" value="Unassembled WGS sequence"/>
</dbReference>
<dbReference type="PANTHER" id="PTHR43193:SF2">
    <property type="entry name" value="POLYFERREDOXIN PROTEIN FWDF"/>
    <property type="match status" value="1"/>
</dbReference>
<dbReference type="PROSITE" id="PS00198">
    <property type="entry name" value="4FE4S_FER_1"/>
    <property type="match status" value="2"/>
</dbReference>
<dbReference type="eggNOG" id="COG1035">
    <property type="taxonomic scope" value="Bacteria"/>
</dbReference>
<gene>
    <name evidence="5" type="ORF">HMPREF9449_02741</name>
</gene>
<dbReference type="PROSITE" id="PS51379">
    <property type="entry name" value="4FE4S_FER_2"/>
    <property type="match status" value="2"/>
</dbReference>
<dbReference type="HOGENOM" id="CLU_037958_1_0_10"/>
<keyword evidence="3" id="KW-0411">Iron-sulfur</keyword>
<evidence type="ECO:0000256" key="3">
    <source>
        <dbReference type="ARBA" id="ARBA00023014"/>
    </source>
</evidence>
<dbReference type="GO" id="GO:0046872">
    <property type="term" value="F:metal ion binding"/>
    <property type="evidence" value="ECO:0007669"/>
    <property type="project" value="UniProtKB-KW"/>
</dbReference>
<name>H1DKF5_9BACT</name>
<sequence>MISLIDKKKCVGCHACVQRCPKSCIRMKEDEEGFLYPETAVSLCIDCHLCERVCPVLSPKEEGRQPEVYAMKNRDEEVRSRSSSGGIFSLVAAEILTEGGVVFGARLNDRWEVVHDYTEQLQGLPPFLGSKYVQSKIGNSYRQAEQFLKAGRCVLFSGTPCQIAGLLGYLGEEKGHLITLDVICHGVPSPRIWDSYLRELLGKKLAVGEEALVKEVSFRNKEQGWKNYNFVIQGTAENSVGIKKWISEPWKENSFMRGFLGDLYLRPSCYACPVKSFRSGSDLTLGDFWGIEEVLPEWDDDRGISAVFVHSEKGKEVIQRIKDKCEGVESRYEYVVRRNPSLEKSVTEPRNRQYFFTHWKEKPLIPFIEEMVKPVSQGKWKRLIRKLVRLLKSGKRYE</sequence>
<comment type="caution">
    <text evidence="5">The sequence shown here is derived from an EMBL/GenBank/DDBJ whole genome shotgun (WGS) entry which is preliminary data.</text>
</comment>
<dbReference type="EMBL" id="ADMC01000028">
    <property type="protein sequence ID" value="EHP45769.1"/>
    <property type="molecule type" value="Genomic_DNA"/>
</dbReference>
<protein>
    <recommendedName>
        <fullName evidence="4">4Fe-4S ferredoxin-type domain-containing protein</fullName>
    </recommendedName>
</protein>
<evidence type="ECO:0000256" key="2">
    <source>
        <dbReference type="ARBA" id="ARBA00023004"/>
    </source>
</evidence>
<keyword evidence="1" id="KW-0479">Metal-binding</keyword>
<evidence type="ECO:0000313" key="6">
    <source>
        <dbReference type="Proteomes" id="UP000004892"/>
    </source>
</evidence>
<keyword evidence="6" id="KW-1185">Reference proteome</keyword>
<dbReference type="AlphaFoldDB" id="H1DKF5"/>
<dbReference type="InterPro" id="IPR052977">
    <property type="entry name" value="Polyferredoxin-like_ET"/>
</dbReference>
<accession>H1DKF5</accession>
<feature type="domain" description="4Fe-4S ferredoxin-type" evidence="4">
    <location>
        <begin position="35"/>
        <end position="64"/>
    </location>
</feature>
<dbReference type="Pfam" id="PF12838">
    <property type="entry name" value="Fer4_7"/>
    <property type="match status" value="1"/>
</dbReference>
<dbReference type="GO" id="GO:0051536">
    <property type="term" value="F:iron-sulfur cluster binding"/>
    <property type="evidence" value="ECO:0007669"/>
    <property type="project" value="UniProtKB-KW"/>
</dbReference>